<evidence type="ECO:0000256" key="2">
    <source>
        <dbReference type="SAM" id="SignalP"/>
    </source>
</evidence>
<evidence type="ECO:0000256" key="1">
    <source>
        <dbReference type="SAM" id="MobiDB-lite"/>
    </source>
</evidence>
<feature type="compositionally biased region" description="Pro residues" evidence="1">
    <location>
        <begin position="820"/>
        <end position="831"/>
    </location>
</feature>
<dbReference type="OrthoDB" id="73901at2759"/>
<sequence length="974" mass="101380">MGGSYKALRRMLYNLIVLAMLIAVAVESCPTPPVVLHSTLIAACSTEPARSAIGCSMYRFCGNETLQPAIFPQLCTTLKIAGSLCNDDANISSSLALCAQLRVQYTDDVQFRSCLPPYPISSTSAIKALHLHACEEMEGYPGDPMAGCDTCTNVFCPNPLASLSAGCIDMPMGQCDGLDALCTLGASVLCKKNLKDAPMRPPSPPPDQAPASAMVPPAVTSAYCMADSSLPQCTSYEYPLANITSDLSSLCASMAYMPGCTIWAACQAGGNVTGDFCRPMTLLSTICIDMPSMSGCKSYVALCKNTSAVQQCRSFPAIPGLPTTSQAKLAVVSGLCTANRTAMTPVLLNLTTSMCAACNQIYCRDYLTPLSSICSVSPGLNGCNTYQNWCSASADWEAADGSSISLFCKQQTPPPSTTSTPPPSSMSCVTDSSLPQCTSYEYPLANITSDLSSLCASMAYMPGCTIWAACQAGGNVTGDFCRPMTLLSTICIDMPSMSGCKSYVALCKNTSAVQQCRSFPAIPGLPTTSQAKLAVVSGLCTANRTAMTPVLLNLTTSMCAACNQIYCRDYLTPLSSICSVSPGLNGCNTYQNWCSASADWEAADGSSISLFCKQQTPPPSTTSTPPPSSMSCVTDSSLPQCTSYEYPLANITSDLSSLCASMAYMPGCTIWAACQAGGNVTGDFCRPMTLLSTICIDMPSMSGCKSYVALCKNTSAVQQCRSFPAIPGLPTTSQAKLAVVSGLCTANRTAMTPVLLNLTTSMCAACNQLSCRDYLTPLSSICSVSPGLNGCGTYYSWCQASAAWEVAAGSSISTYCKNQQPPPLPSSPRSPPAIAKVPSPPIKLPLQPPPKSSPPIALPPAKSSPPAASPPAKSSPPAASPPAKSSPPTASPPAKSSPPTASPPAKLSPPTASPPTKMSPPTASPPTKMSPPTATPPTKVSPPAMLPPAKKPPPALPLAKPPPQRLLRRLHHHH</sequence>
<protein>
    <submittedName>
        <fullName evidence="3">Uncharacterized protein</fullName>
    </submittedName>
</protein>
<feature type="chain" id="PRO_5043512638" evidence="2">
    <location>
        <begin position="29"/>
        <end position="974"/>
    </location>
</feature>
<proteinExistence type="predicted"/>
<name>A0A8J4FE74_9CHLO</name>
<feature type="compositionally biased region" description="Pro residues" evidence="1">
    <location>
        <begin position="944"/>
        <end position="964"/>
    </location>
</feature>
<dbReference type="PANTHER" id="PTHR45725">
    <property type="entry name" value="FORMIN HOMOLOGY 2 FAMILY MEMBER"/>
    <property type="match status" value="1"/>
</dbReference>
<evidence type="ECO:0000313" key="4">
    <source>
        <dbReference type="Proteomes" id="UP000722791"/>
    </source>
</evidence>
<evidence type="ECO:0000313" key="3">
    <source>
        <dbReference type="EMBL" id="GIL97134.1"/>
    </source>
</evidence>
<dbReference type="AlphaFoldDB" id="A0A8J4FE74"/>
<feature type="region of interest" description="Disordered" evidence="1">
    <location>
        <begin position="817"/>
        <end position="974"/>
    </location>
</feature>
<comment type="caution">
    <text evidence="3">The sequence shown here is derived from an EMBL/GenBank/DDBJ whole genome shotgun (WGS) entry which is preliminary data.</text>
</comment>
<keyword evidence="2" id="KW-0732">Signal</keyword>
<feature type="compositionally biased region" description="Pro residues" evidence="1">
    <location>
        <begin position="838"/>
        <end position="858"/>
    </location>
</feature>
<feature type="compositionally biased region" description="Low complexity" evidence="1">
    <location>
        <begin position="859"/>
        <end position="916"/>
    </location>
</feature>
<dbReference type="InterPro" id="IPR051425">
    <property type="entry name" value="Formin_Homology"/>
</dbReference>
<dbReference type="Proteomes" id="UP000722791">
    <property type="component" value="Unassembled WGS sequence"/>
</dbReference>
<organism evidence="3 4">
    <name type="scientific">Volvox reticuliferus</name>
    <dbReference type="NCBI Taxonomy" id="1737510"/>
    <lineage>
        <taxon>Eukaryota</taxon>
        <taxon>Viridiplantae</taxon>
        <taxon>Chlorophyta</taxon>
        <taxon>core chlorophytes</taxon>
        <taxon>Chlorophyceae</taxon>
        <taxon>CS clade</taxon>
        <taxon>Chlamydomonadales</taxon>
        <taxon>Volvocaceae</taxon>
        <taxon>Volvox</taxon>
    </lineage>
</organism>
<dbReference type="EMBL" id="BNCQ01000004">
    <property type="protein sequence ID" value="GIL97134.1"/>
    <property type="molecule type" value="Genomic_DNA"/>
</dbReference>
<gene>
    <name evidence="3" type="ORF">Vretimale_2865</name>
</gene>
<dbReference type="PANTHER" id="PTHR45725:SF1">
    <property type="entry name" value="DISHEVELLED ASSOCIATED ACTIVATOR OF MORPHOGENESIS, ISOFORM D"/>
    <property type="match status" value="1"/>
</dbReference>
<feature type="compositionally biased region" description="Polar residues" evidence="1">
    <location>
        <begin position="919"/>
        <end position="938"/>
    </location>
</feature>
<feature type="signal peptide" evidence="2">
    <location>
        <begin position="1"/>
        <end position="28"/>
    </location>
</feature>
<accession>A0A8J4FE74</accession>
<reference evidence="3" key="1">
    <citation type="journal article" date="2021" name="Proc. Natl. Acad. Sci. U.S.A.">
        <title>Three genomes in the algal genus Volvox reveal the fate of a haploid sex-determining region after a transition to homothallism.</title>
        <authorList>
            <person name="Yamamoto K."/>
            <person name="Hamaji T."/>
            <person name="Kawai-Toyooka H."/>
            <person name="Matsuzaki R."/>
            <person name="Takahashi F."/>
            <person name="Nishimura Y."/>
            <person name="Kawachi M."/>
            <person name="Noguchi H."/>
            <person name="Minakuchi Y."/>
            <person name="Umen J.G."/>
            <person name="Toyoda A."/>
            <person name="Nozaki H."/>
        </authorList>
    </citation>
    <scope>NUCLEOTIDE SEQUENCE</scope>
    <source>
        <strain evidence="3">NIES-3785</strain>
    </source>
</reference>